<feature type="transmembrane region" description="Helical" evidence="2">
    <location>
        <begin position="32"/>
        <end position="57"/>
    </location>
</feature>
<feature type="region of interest" description="Disordered" evidence="1">
    <location>
        <begin position="1"/>
        <end position="22"/>
    </location>
</feature>
<gene>
    <name evidence="3" type="ORF">MMAB1_3014</name>
</gene>
<protein>
    <submittedName>
        <fullName evidence="3">Uncharacterized protein</fullName>
    </submittedName>
</protein>
<sequence length="133" mass="13988">MCMPIREKVNTHDREERPGMDSTGKEMKIARVLITISVILGLFVVVTFLAIGISGLAGKTGIPGTFPAGALLLAAVKTAGTGFGLAAYRTITRGDLRRAGRYALIASLLPPLDLIALFAGLLALFPHREGGAE</sequence>
<name>A0A0X3BQ81_9EURY</name>
<feature type="transmembrane region" description="Helical" evidence="2">
    <location>
        <begin position="103"/>
        <end position="125"/>
    </location>
</feature>
<dbReference type="KEGG" id="mema:MMAB1_3014"/>
<reference evidence="3 4" key="1">
    <citation type="submission" date="2016-01" db="EMBL/GenBank/DDBJ databases">
        <authorList>
            <person name="Manzoor S."/>
        </authorList>
    </citation>
    <scope>NUCLEOTIDE SEQUENCE [LARGE SCALE GENOMIC DNA]</scope>
    <source>
        <strain evidence="3">Methanoculleus sp MAB1</strain>
    </source>
</reference>
<dbReference type="Proteomes" id="UP000069850">
    <property type="component" value="Chromosome 1"/>
</dbReference>
<evidence type="ECO:0000313" key="3">
    <source>
        <dbReference type="EMBL" id="CVK34227.1"/>
    </source>
</evidence>
<dbReference type="AlphaFoldDB" id="A0A0X3BQ81"/>
<proteinExistence type="predicted"/>
<feature type="transmembrane region" description="Helical" evidence="2">
    <location>
        <begin position="69"/>
        <end position="91"/>
    </location>
</feature>
<evidence type="ECO:0000256" key="1">
    <source>
        <dbReference type="SAM" id="MobiDB-lite"/>
    </source>
</evidence>
<organism evidence="3 4">
    <name type="scientific">Methanoculleus bourgensis</name>
    <dbReference type="NCBI Taxonomy" id="83986"/>
    <lineage>
        <taxon>Archaea</taxon>
        <taxon>Methanobacteriati</taxon>
        <taxon>Methanobacteriota</taxon>
        <taxon>Stenosarchaea group</taxon>
        <taxon>Methanomicrobia</taxon>
        <taxon>Methanomicrobiales</taxon>
        <taxon>Methanomicrobiaceae</taxon>
        <taxon>Methanoculleus</taxon>
    </lineage>
</organism>
<keyword evidence="2" id="KW-0812">Transmembrane</keyword>
<keyword evidence="2" id="KW-0472">Membrane</keyword>
<dbReference type="EMBL" id="LT158599">
    <property type="protein sequence ID" value="CVK34227.1"/>
    <property type="molecule type" value="Genomic_DNA"/>
</dbReference>
<accession>A0A0X3BQ81</accession>
<evidence type="ECO:0000256" key="2">
    <source>
        <dbReference type="SAM" id="Phobius"/>
    </source>
</evidence>
<keyword evidence="2" id="KW-1133">Transmembrane helix</keyword>
<evidence type="ECO:0000313" key="4">
    <source>
        <dbReference type="Proteomes" id="UP000069850"/>
    </source>
</evidence>